<organism evidence="2 3">
    <name type="scientific">Phyllosticta citriasiana</name>
    <dbReference type="NCBI Taxonomy" id="595635"/>
    <lineage>
        <taxon>Eukaryota</taxon>
        <taxon>Fungi</taxon>
        <taxon>Dikarya</taxon>
        <taxon>Ascomycota</taxon>
        <taxon>Pezizomycotina</taxon>
        <taxon>Dothideomycetes</taxon>
        <taxon>Dothideomycetes incertae sedis</taxon>
        <taxon>Botryosphaeriales</taxon>
        <taxon>Phyllostictaceae</taxon>
        <taxon>Phyllosticta</taxon>
    </lineage>
</organism>
<feature type="region of interest" description="Disordered" evidence="1">
    <location>
        <begin position="255"/>
        <end position="274"/>
    </location>
</feature>
<proteinExistence type="predicted"/>
<dbReference type="PANTHER" id="PTHR34071:SF2">
    <property type="entry name" value="FLAVIN-NUCLEOTIDE-BINDING PROTEIN"/>
    <property type="match status" value="1"/>
</dbReference>
<feature type="compositionally biased region" description="Acidic residues" evidence="1">
    <location>
        <begin position="263"/>
        <end position="274"/>
    </location>
</feature>
<dbReference type="Gene3D" id="2.30.110.10">
    <property type="entry name" value="Electron Transport, Fmn-binding Protein, Chain A"/>
    <property type="match status" value="1"/>
</dbReference>
<evidence type="ECO:0008006" key="4">
    <source>
        <dbReference type="Google" id="ProtNLM"/>
    </source>
</evidence>
<evidence type="ECO:0000256" key="1">
    <source>
        <dbReference type="SAM" id="MobiDB-lite"/>
    </source>
</evidence>
<keyword evidence="3" id="KW-1185">Reference proteome</keyword>
<dbReference type="Proteomes" id="UP001363622">
    <property type="component" value="Unassembled WGS sequence"/>
</dbReference>
<name>A0ABR1KQZ7_9PEZI</name>
<dbReference type="EMBL" id="JBBPHU010000004">
    <property type="protein sequence ID" value="KAK7518599.1"/>
    <property type="molecule type" value="Genomic_DNA"/>
</dbReference>
<dbReference type="InterPro" id="IPR012349">
    <property type="entry name" value="Split_barrel_FMN-bd"/>
</dbReference>
<sequence length="274" mass="29855">MGDESYAPTPSTTFNRHKERGSYDAETIHNIFNTTSVAHVSFLPSPSDPFPVILPMIGQIGTYPGGDSDAEAACYLHGYVTGRLMKLSKDNPSPGLPVCVSATKVDGYKLALTPFHHSYNYRSALLQGHASLVADPNEKLWALELLTDAVIPGRWANSRRPDAAELAATSVIKIRIAAATAKTSASVPVDERKDLRNQDVVSSVWAGVVPVWECFGEPVPAPHNRVVKVPVHVAEFVRNENANAQEYAVWAAGHVPVKKKGDDDDEEEEEEEED</sequence>
<reference evidence="2 3" key="1">
    <citation type="submission" date="2024-04" db="EMBL/GenBank/DDBJ databases">
        <title>Phyllosticta paracitricarpa is synonymous to the EU quarantine fungus P. citricarpa based on phylogenomic analyses.</title>
        <authorList>
            <consortium name="Lawrence Berkeley National Laboratory"/>
            <person name="Van Ingen-Buijs V.A."/>
            <person name="Van Westerhoven A.C."/>
            <person name="Haridas S."/>
            <person name="Skiadas P."/>
            <person name="Martin F."/>
            <person name="Groenewald J.Z."/>
            <person name="Crous P.W."/>
            <person name="Seidl M.F."/>
        </authorList>
    </citation>
    <scope>NUCLEOTIDE SEQUENCE [LARGE SCALE GENOMIC DNA]</scope>
    <source>
        <strain evidence="2 3">CBS 123371</strain>
    </source>
</reference>
<gene>
    <name evidence="2" type="ORF">IWZ03DRAFT_413590</name>
</gene>
<feature type="region of interest" description="Disordered" evidence="1">
    <location>
        <begin position="1"/>
        <end position="20"/>
    </location>
</feature>
<accession>A0ABR1KQZ7</accession>
<dbReference type="PANTHER" id="PTHR34071">
    <property type="entry name" value="5-NITROIMIDAZOLE ANTIBIOTICS RESISTANCE PROTEIN, NIMA-FAMILY-RELATED PROTEIN-RELATED"/>
    <property type="match status" value="1"/>
</dbReference>
<evidence type="ECO:0000313" key="2">
    <source>
        <dbReference type="EMBL" id="KAK7518599.1"/>
    </source>
</evidence>
<protein>
    <recommendedName>
        <fullName evidence="4">Flavin-nucleotide-binding protein</fullName>
    </recommendedName>
</protein>
<comment type="caution">
    <text evidence="2">The sequence shown here is derived from an EMBL/GenBank/DDBJ whole genome shotgun (WGS) entry which is preliminary data.</text>
</comment>
<dbReference type="InterPro" id="IPR024747">
    <property type="entry name" value="Pyridox_Oxase-rel"/>
</dbReference>
<evidence type="ECO:0000313" key="3">
    <source>
        <dbReference type="Proteomes" id="UP001363622"/>
    </source>
</evidence>
<dbReference type="SUPFAM" id="SSF50475">
    <property type="entry name" value="FMN-binding split barrel"/>
    <property type="match status" value="1"/>
</dbReference>
<dbReference type="Pfam" id="PF12900">
    <property type="entry name" value="Pyridox_ox_2"/>
    <property type="match status" value="1"/>
</dbReference>